<dbReference type="PROSITE" id="PS50994">
    <property type="entry name" value="INTEGRASE"/>
    <property type="match status" value="1"/>
</dbReference>
<evidence type="ECO:0000313" key="4">
    <source>
        <dbReference type="Proteomes" id="UP001341281"/>
    </source>
</evidence>
<dbReference type="PANTHER" id="PTHR37984">
    <property type="entry name" value="PROTEIN CBG26694"/>
    <property type="match status" value="1"/>
</dbReference>
<dbReference type="SUPFAM" id="SSF53098">
    <property type="entry name" value="Ribonuclease H-like"/>
    <property type="match status" value="2"/>
</dbReference>
<dbReference type="CDD" id="cd09274">
    <property type="entry name" value="RNase_HI_RT_Ty3"/>
    <property type="match status" value="1"/>
</dbReference>
<dbReference type="FunFam" id="3.30.70.270:FF:000020">
    <property type="entry name" value="Transposon Tf2-6 polyprotein-like Protein"/>
    <property type="match status" value="1"/>
</dbReference>
<dbReference type="InterPro" id="IPR012337">
    <property type="entry name" value="RNaseH-like_sf"/>
</dbReference>
<reference evidence="3 4" key="1">
    <citation type="submission" date="2024-02" db="EMBL/GenBank/DDBJ databases">
        <title>High-quality chromosome-scale genome assembly of Pensacola bahiagrass (Paspalum notatum Flugge var. saurae).</title>
        <authorList>
            <person name="Vega J.M."/>
            <person name="Podio M."/>
            <person name="Orjuela J."/>
            <person name="Siena L.A."/>
            <person name="Pessino S.C."/>
            <person name="Combes M.C."/>
            <person name="Mariac C."/>
            <person name="Albertini E."/>
            <person name="Pupilli F."/>
            <person name="Ortiz J.P.A."/>
            <person name="Leblanc O."/>
        </authorList>
    </citation>
    <scope>NUCLEOTIDE SEQUENCE [LARGE SCALE GENOMIC DNA]</scope>
    <source>
        <strain evidence="3">R1</strain>
        <tissue evidence="3">Leaf</tissue>
    </source>
</reference>
<dbReference type="GO" id="GO:0003676">
    <property type="term" value="F:nucleic acid binding"/>
    <property type="evidence" value="ECO:0007669"/>
    <property type="project" value="InterPro"/>
</dbReference>
<feature type="domain" description="Integrase catalytic" evidence="2">
    <location>
        <begin position="599"/>
        <end position="762"/>
    </location>
</feature>
<dbReference type="InterPro" id="IPR002156">
    <property type="entry name" value="RNaseH_domain"/>
</dbReference>
<dbReference type="FunFam" id="3.10.20.370:FF:000001">
    <property type="entry name" value="Retrovirus-related Pol polyprotein from transposon 17.6-like protein"/>
    <property type="match status" value="1"/>
</dbReference>
<dbReference type="InterPro" id="IPR036397">
    <property type="entry name" value="RNaseH_sf"/>
</dbReference>
<dbReference type="EMBL" id="CP144747">
    <property type="protein sequence ID" value="WVZ63485.1"/>
    <property type="molecule type" value="Genomic_DNA"/>
</dbReference>
<dbReference type="SUPFAM" id="SSF56672">
    <property type="entry name" value="DNA/RNA polymerases"/>
    <property type="match status" value="2"/>
</dbReference>
<dbReference type="InterPro" id="IPR001584">
    <property type="entry name" value="Integrase_cat-core"/>
</dbReference>
<keyword evidence="4" id="KW-1185">Reference proteome</keyword>
<dbReference type="Gene3D" id="1.10.340.70">
    <property type="match status" value="1"/>
</dbReference>
<evidence type="ECO:0000259" key="2">
    <source>
        <dbReference type="PROSITE" id="PS50994"/>
    </source>
</evidence>
<name>A0AAQ3SZS4_PASNO</name>
<dbReference type="PANTHER" id="PTHR37984:SF5">
    <property type="entry name" value="PROTEIN NYNRIN-LIKE"/>
    <property type="match status" value="1"/>
</dbReference>
<dbReference type="Pfam" id="PF13456">
    <property type="entry name" value="RVT_3"/>
    <property type="match status" value="1"/>
</dbReference>
<dbReference type="InterPro" id="IPR043128">
    <property type="entry name" value="Rev_trsase/Diguanyl_cyclase"/>
</dbReference>
<dbReference type="Gene3D" id="3.10.10.10">
    <property type="entry name" value="HIV Type 1 Reverse Transcriptase, subunit A, domain 1"/>
    <property type="match status" value="1"/>
</dbReference>
<dbReference type="InterPro" id="IPR000477">
    <property type="entry name" value="RT_dom"/>
</dbReference>
<dbReference type="InterPro" id="IPR050951">
    <property type="entry name" value="Retrovirus_Pol_polyprotein"/>
</dbReference>
<accession>A0AAQ3SZS4</accession>
<dbReference type="Pfam" id="PF00078">
    <property type="entry name" value="RVT_1"/>
    <property type="match status" value="2"/>
</dbReference>
<sequence>MPFGAYCYTSMSFGLKNVGAMYQRAIQTCLADHWGERVEAYVDDIVIKTKNEEDFIDDLRQVFDCLRKFRWKLNPTKCIFGVPVGQLLGFVVSNRGIEANPEKIKAILRMHPPKSQKDAQRLTGCMAALSQFISRLGERGMPFYKLLKKWTAEAQEALDSLKKFLTSPSVLKSPNRATADSPTEDLLLYISCTTHVISTALVVERLDGQHTIPRQHPVYFISKVLSPSKIRYLQVQKLLYTVLITARKLRHYFEEHKITVVTEFPIGEVLRNREATGRIAKWACELGAHDIEFRPRTAIKTQALVDFVSEWTEHQVPEKPEVMEVWKMYFDGSLKLEGAGAGVVFTSLAEKNLTEYEALLHGLRIAISLGIQRLMAYGDSLVVINQVNKECDHSTESMDKYCEAVRKLEGRFQGREYIHVDRDRNMDADILSKLGLSRAKVPSGIFVQELHHPFVQLDELSIPPDRHILTLDAPTDWRAPIIKYILNEEIPEDKAEAERIARRSSSYTLLNNELYKRAASGVLLKCLSTSSGQSLLKEIHTGVCGIHAASRTLVGKAFRAGFYWPTVKKDAAELVQHFEACQFLAKQHHLPAPQLQNITVSWPFACWGLDMIGPFKKAQGGYTHVLVAIDKFTKWIEFRPIAFLTSAKVVEFIQDIIFRFGIMNSIITDLGSNFTGSELFDFYEQRSIRVKYVSVAHPRANGQVERANGMILDALKKKIFDKDKKLAGKWIHELPFVVWSLRTQPSKALAGNTPFFMVYGSEALLPADLKFGAPCLQPDSPDVFSEELPGLPPDRDVEFKIDLVPGTVPVSRRPYRMAPDELRELKVQLQEQLDKGFIRPSSSPWGCPALFVEKKDQGGKRLCVDYRPLNAVTIKNKYPLPHIDILFDPGAKVFSKIDLRSGYYQIKIVEEDIPKTAFSTRYGLYEYLVMSFGLTNAPAFFMYMMNSVFMNELDKFVVVFIDDILIYSKSEKEHEEHLKIVLTRLREHKLYAKFSKCAFWLKEVSFLGHILSEKGVAIDPSKVKDVLNWKQPETVTEIRSFLGLAGYYRRFIKDFSKTAKPMTSLTKKNAKYLWSSNCEEAFQTLKKLLTSAPVLAQPDVTKPFDVYCDASGNGLGCVLMQEGRVIAYASRQLRKHEANYPTHDLELAAVVHALKIWRHYLLGNTYHIYTDHKSLKYILTQPELNMRQRGNKKNFCKLDTPDFFHLLRIEYVTAV</sequence>
<dbReference type="Gene3D" id="3.30.70.270">
    <property type="match status" value="4"/>
</dbReference>
<gene>
    <name evidence="3" type="ORF">U9M48_013112</name>
</gene>
<dbReference type="GO" id="GO:0015074">
    <property type="term" value="P:DNA integration"/>
    <property type="evidence" value="ECO:0007669"/>
    <property type="project" value="InterPro"/>
</dbReference>
<proteinExistence type="predicted"/>
<dbReference type="InterPro" id="IPR043502">
    <property type="entry name" value="DNA/RNA_pol_sf"/>
</dbReference>
<dbReference type="GO" id="GO:0004523">
    <property type="term" value="F:RNA-DNA hybrid ribonuclease activity"/>
    <property type="evidence" value="ECO:0007669"/>
    <property type="project" value="InterPro"/>
</dbReference>
<dbReference type="AlphaFoldDB" id="A0AAQ3SZS4"/>
<protein>
    <recommendedName>
        <fullName evidence="2">Integrase catalytic domain-containing protein</fullName>
    </recommendedName>
</protein>
<dbReference type="CDD" id="cd01647">
    <property type="entry name" value="RT_LTR"/>
    <property type="match status" value="2"/>
</dbReference>
<dbReference type="Pfam" id="PF17919">
    <property type="entry name" value="RT_RNaseH_2"/>
    <property type="match status" value="2"/>
</dbReference>
<dbReference type="Proteomes" id="UP001341281">
    <property type="component" value="Chromosome 03"/>
</dbReference>
<keyword evidence="1" id="KW-0511">Multifunctional enzyme</keyword>
<dbReference type="Gene3D" id="3.30.420.10">
    <property type="entry name" value="Ribonuclease H-like superfamily/Ribonuclease H"/>
    <property type="match status" value="2"/>
</dbReference>
<dbReference type="CDD" id="cd09279">
    <property type="entry name" value="RNase_HI_like"/>
    <property type="match status" value="1"/>
</dbReference>
<evidence type="ECO:0000256" key="1">
    <source>
        <dbReference type="ARBA" id="ARBA00023268"/>
    </source>
</evidence>
<dbReference type="InterPro" id="IPR041577">
    <property type="entry name" value="RT_RNaseH_2"/>
</dbReference>
<dbReference type="Pfam" id="PF00665">
    <property type="entry name" value="rve"/>
    <property type="match status" value="1"/>
</dbReference>
<organism evidence="3 4">
    <name type="scientific">Paspalum notatum var. saurae</name>
    <dbReference type="NCBI Taxonomy" id="547442"/>
    <lineage>
        <taxon>Eukaryota</taxon>
        <taxon>Viridiplantae</taxon>
        <taxon>Streptophyta</taxon>
        <taxon>Embryophyta</taxon>
        <taxon>Tracheophyta</taxon>
        <taxon>Spermatophyta</taxon>
        <taxon>Magnoliopsida</taxon>
        <taxon>Liliopsida</taxon>
        <taxon>Poales</taxon>
        <taxon>Poaceae</taxon>
        <taxon>PACMAD clade</taxon>
        <taxon>Panicoideae</taxon>
        <taxon>Andropogonodae</taxon>
        <taxon>Paspaleae</taxon>
        <taxon>Paspalinae</taxon>
        <taxon>Paspalum</taxon>
    </lineage>
</organism>
<evidence type="ECO:0000313" key="3">
    <source>
        <dbReference type="EMBL" id="WVZ63485.1"/>
    </source>
</evidence>